<name>X1FFQ0_9ZZZZ</name>
<evidence type="ECO:0000256" key="1">
    <source>
        <dbReference type="ARBA" id="ARBA00004651"/>
    </source>
</evidence>
<organism evidence="7">
    <name type="scientific">marine sediment metagenome</name>
    <dbReference type="NCBI Taxonomy" id="412755"/>
    <lineage>
        <taxon>unclassified sequences</taxon>
        <taxon>metagenomes</taxon>
        <taxon>ecological metagenomes</taxon>
    </lineage>
</organism>
<dbReference type="PANTHER" id="PTHR10010:SF46">
    <property type="entry name" value="SODIUM-DEPENDENT PHOSPHATE TRANSPORT PROTEIN 2B"/>
    <property type="match status" value="1"/>
</dbReference>
<feature type="non-terminal residue" evidence="7">
    <location>
        <position position="1"/>
    </location>
</feature>
<dbReference type="PANTHER" id="PTHR10010">
    <property type="entry name" value="SOLUTE CARRIER FAMILY 34 SODIUM PHOSPHATE , MEMBER 2-RELATED"/>
    <property type="match status" value="1"/>
</dbReference>
<comment type="caution">
    <text evidence="7">The sequence shown here is derived from an EMBL/GenBank/DDBJ whole genome shotgun (WGS) entry which is preliminary data.</text>
</comment>
<sequence length="126" mass="13755">AFFVGLLLTFMVQSSSITTSLVVPMVGAGLLTIVQIFPYTVGANLGTTVTAILAALVTGNLAAIIVAFSHLLFNISGMIVWLPLKSVPIFFAQRFAMFSTRHKAIPILYIIIVFFVIPILIIYFFK</sequence>
<feature type="transmembrane region" description="Helical" evidence="6">
    <location>
        <begin position="104"/>
        <end position="125"/>
    </location>
</feature>
<dbReference type="InterPro" id="IPR003841">
    <property type="entry name" value="Na/Pi_transpt"/>
</dbReference>
<feature type="transmembrane region" description="Helical" evidence="6">
    <location>
        <begin position="36"/>
        <end position="57"/>
    </location>
</feature>
<dbReference type="AlphaFoldDB" id="X1FFQ0"/>
<reference evidence="7" key="1">
    <citation type="journal article" date="2014" name="Front. Microbiol.">
        <title>High frequency of phylogenetically diverse reductive dehalogenase-homologous genes in deep subseafloor sedimentary metagenomes.</title>
        <authorList>
            <person name="Kawai M."/>
            <person name="Futagami T."/>
            <person name="Toyoda A."/>
            <person name="Takaki Y."/>
            <person name="Nishi S."/>
            <person name="Hori S."/>
            <person name="Arai W."/>
            <person name="Tsubouchi T."/>
            <person name="Morono Y."/>
            <person name="Uchiyama I."/>
            <person name="Ito T."/>
            <person name="Fujiyama A."/>
            <person name="Inagaki F."/>
            <person name="Takami H."/>
        </authorList>
    </citation>
    <scope>NUCLEOTIDE SEQUENCE</scope>
    <source>
        <strain evidence="7">Expedition CK06-06</strain>
    </source>
</reference>
<dbReference type="GO" id="GO:0005886">
    <property type="term" value="C:plasma membrane"/>
    <property type="evidence" value="ECO:0007669"/>
    <property type="project" value="UniProtKB-SubCell"/>
</dbReference>
<dbReference type="EMBL" id="BARU01002981">
    <property type="protein sequence ID" value="GAH19598.1"/>
    <property type="molecule type" value="Genomic_DNA"/>
</dbReference>
<keyword evidence="2" id="KW-1003">Cell membrane</keyword>
<evidence type="ECO:0000256" key="5">
    <source>
        <dbReference type="ARBA" id="ARBA00023136"/>
    </source>
</evidence>
<dbReference type="Pfam" id="PF02690">
    <property type="entry name" value="Na_Pi_cotrans"/>
    <property type="match status" value="1"/>
</dbReference>
<evidence type="ECO:0000256" key="6">
    <source>
        <dbReference type="SAM" id="Phobius"/>
    </source>
</evidence>
<evidence type="ECO:0000256" key="3">
    <source>
        <dbReference type="ARBA" id="ARBA00022692"/>
    </source>
</evidence>
<keyword evidence="4 6" id="KW-1133">Transmembrane helix</keyword>
<comment type="subcellular location">
    <subcellularLocation>
        <location evidence="1">Cell membrane</location>
        <topology evidence="1">Multi-pass membrane protein</topology>
    </subcellularLocation>
</comment>
<feature type="transmembrane region" description="Helical" evidence="6">
    <location>
        <begin position="64"/>
        <end position="84"/>
    </location>
</feature>
<keyword evidence="5 6" id="KW-0472">Membrane</keyword>
<dbReference type="GO" id="GO:0005436">
    <property type="term" value="F:sodium:phosphate symporter activity"/>
    <property type="evidence" value="ECO:0007669"/>
    <property type="project" value="InterPro"/>
</dbReference>
<dbReference type="NCBIfam" id="NF037997">
    <property type="entry name" value="Na_Pi_symport"/>
    <property type="match status" value="1"/>
</dbReference>
<protein>
    <submittedName>
        <fullName evidence="7">Uncharacterized protein</fullName>
    </submittedName>
</protein>
<gene>
    <name evidence="7" type="ORF">S03H2_06704</name>
</gene>
<proteinExistence type="predicted"/>
<evidence type="ECO:0000256" key="4">
    <source>
        <dbReference type="ARBA" id="ARBA00022989"/>
    </source>
</evidence>
<keyword evidence="3 6" id="KW-0812">Transmembrane</keyword>
<dbReference type="GO" id="GO:0044341">
    <property type="term" value="P:sodium-dependent phosphate transport"/>
    <property type="evidence" value="ECO:0007669"/>
    <property type="project" value="InterPro"/>
</dbReference>
<evidence type="ECO:0000313" key="7">
    <source>
        <dbReference type="EMBL" id="GAH19598.1"/>
    </source>
</evidence>
<evidence type="ECO:0000256" key="2">
    <source>
        <dbReference type="ARBA" id="ARBA00022475"/>
    </source>
</evidence>
<accession>X1FFQ0</accession>